<feature type="domain" description="Histidine kinase" evidence="11">
    <location>
        <begin position="174"/>
        <end position="292"/>
    </location>
</feature>
<evidence type="ECO:0000256" key="6">
    <source>
        <dbReference type="ARBA" id="ARBA00022679"/>
    </source>
</evidence>
<feature type="transmembrane region" description="Helical" evidence="10">
    <location>
        <begin position="97"/>
        <end position="115"/>
    </location>
</feature>
<dbReference type="PROSITE" id="PS50109">
    <property type="entry name" value="HIS_KIN"/>
    <property type="match status" value="1"/>
</dbReference>
<evidence type="ECO:0000259" key="11">
    <source>
        <dbReference type="PROSITE" id="PS50109"/>
    </source>
</evidence>
<feature type="domain" description="HAMP" evidence="12">
    <location>
        <begin position="113"/>
        <end position="166"/>
    </location>
</feature>
<comment type="caution">
    <text evidence="13">The sequence shown here is derived from an EMBL/GenBank/DDBJ whole genome shotgun (WGS) entry which is preliminary data.</text>
</comment>
<dbReference type="EC" id="2.7.13.3" evidence="3"/>
<dbReference type="SUPFAM" id="SSF47384">
    <property type="entry name" value="Homodimeric domain of signal transducing histidine kinase"/>
    <property type="match status" value="1"/>
</dbReference>
<keyword evidence="7" id="KW-0547">Nucleotide-binding</keyword>
<dbReference type="EMBL" id="BART01020695">
    <property type="protein sequence ID" value="GAH05203.1"/>
    <property type="molecule type" value="Genomic_DNA"/>
</dbReference>
<keyword evidence="10" id="KW-1133">Transmembrane helix</keyword>
<evidence type="ECO:0000259" key="12">
    <source>
        <dbReference type="PROSITE" id="PS50885"/>
    </source>
</evidence>
<keyword evidence="6" id="KW-0808">Transferase</keyword>
<keyword evidence="4" id="KW-1003">Cell membrane</keyword>
<organism evidence="13">
    <name type="scientific">marine sediment metagenome</name>
    <dbReference type="NCBI Taxonomy" id="412755"/>
    <lineage>
        <taxon>unclassified sequences</taxon>
        <taxon>metagenomes</taxon>
        <taxon>ecological metagenomes</taxon>
    </lineage>
</organism>
<dbReference type="Gene3D" id="1.10.287.130">
    <property type="match status" value="1"/>
</dbReference>
<keyword evidence="8" id="KW-0418">Kinase</keyword>
<dbReference type="InterPro" id="IPR003661">
    <property type="entry name" value="HisK_dim/P_dom"/>
</dbReference>
<reference evidence="13" key="1">
    <citation type="journal article" date="2014" name="Front. Microbiol.">
        <title>High frequency of phylogenetically diverse reductive dehalogenase-homologous genes in deep subseafloor sedimentary metagenomes.</title>
        <authorList>
            <person name="Kawai M."/>
            <person name="Futagami T."/>
            <person name="Toyoda A."/>
            <person name="Takaki Y."/>
            <person name="Nishi S."/>
            <person name="Hori S."/>
            <person name="Arai W."/>
            <person name="Tsubouchi T."/>
            <person name="Morono Y."/>
            <person name="Uchiyama I."/>
            <person name="Ito T."/>
            <person name="Fujiyama A."/>
            <person name="Inagaki F."/>
            <person name="Takami H."/>
        </authorList>
    </citation>
    <scope>NUCLEOTIDE SEQUENCE</scope>
    <source>
        <strain evidence="13">Expedition CK06-06</strain>
    </source>
</reference>
<evidence type="ECO:0000256" key="10">
    <source>
        <dbReference type="SAM" id="Phobius"/>
    </source>
</evidence>
<dbReference type="SMART" id="SM00388">
    <property type="entry name" value="HisKA"/>
    <property type="match status" value="1"/>
</dbReference>
<dbReference type="InterPro" id="IPR036097">
    <property type="entry name" value="HisK_dim/P_sf"/>
</dbReference>
<dbReference type="PANTHER" id="PTHR44936:SF10">
    <property type="entry name" value="SENSOR PROTEIN RSTB"/>
    <property type="match status" value="1"/>
</dbReference>
<evidence type="ECO:0000256" key="1">
    <source>
        <dbReference type="ARBA" id="ARBA00000085"/>
    </source>
</evidence>
<dbReference type="CDD" id="cd00082">
    <property type="entry name" value="HisKA"/>
    <property type="match status" value="1"/>
</dbReference>
<name>X1E975_9ZZZZ</name>
<feature type="non-terminal residue" evidence="13">
    <location>
        <position position="292"/>
    </location>
</feature>
<dbReference type="InterPro" id="IPR050980">
    <property type="entry name" value="2C_sensor_his_kinase"/>
</dbReference>
<dbReference type="InterPro" id="IPR036890">
    <property type="entry name" value="HATPase_C_sf"/>
</dbReference>
<keyword evidence="9" id="KW-0067">ATP-binding</keyword>
<comment type="catalytic activity">
    <reaction evidence="1">
        <text>ATP + protein L-histidine = ADP + protein N-phospho-L-histidine.</text>
        <dbReference type="EC" id="2.7.13.3"/>
    </reaction>
</comment>
<keyword evidence="5" id="KW-0597">Phosphoprotein</keyword>
<accession>X1E975</accession>
<dbReference type="GO" id="GO:0005886">
    <property type="term" value="C:plasma membrane"/>
    <property type="evidence" value="ECO:0007669"/>
    <property type="project" value="UniProtKB-SubCell"/>
</dbReference>
<evidence type="ECO:0000256" key="4">
    <source>
        <dbReference type="ARBA" id="ARBA00022475"/>
    </source>
</evidence>
<keyword evidence="10" id="KW-0472">Membrane</keyword>
<proteinExistence type="predicted"/>
<feature type="non-terminal residue" evidence="13">
    <location>
        <position position="1"/>
    </location>
</feature>
<evidence type="ECO:0000256" key="8">
    <source>
        <dbReference type="ARBA" id="ARBA00022777"/>
    </source>
</evidence>
<evidence type="ECO:0000256" key="9">
    <source>
        <dbReference type="ARBA" id="ARBA00022840"/>
    </source>
</evidence>
<dbReference type="AlphaFoldDB" id="X1E975"/>
<evidence type="ECO:0000256" key="7">
    <source>
        <dbReference type="ARBA" id="ARBA00022741"/>
    </source>
</evidence>
<dbReference type="PANTHER" id="PTHR44936">
    <property type="entry name" value="SENSOR PROTEIN CREC"/>
    <property type="match status" value="1"/>
</dbReference>
<comment type="subcellular location">
    <subcellularLocation>
        <location evidence="2">Cell membrane</location>
        <topology evidence="2">Multi-pass membrane protein</topology>
    </subcellularLocation>
</comment>
<dbReference type="Pfam" id="PF00512">
    <property type="entry name" value="HisKA"/>
    <property type="match status" value="1"/>
</dbReference>
<dbReference type="InterPro" id="IPR003660">
    <property type="entry name" value="HAMP_dom"/>
</dbReference>
<evidence type="ECO:0000313" key="13">
    <source>
        <dbReference type="EMBL" id="GAH05203.1"/>
    </source>
</evidence>
<evidence type="ECO:0000256" key="2">
    <source>
        <dbReference type="ARBA" id="ARBA00004651"/>
    </source>
</evidence>
<dbReference type="Gene3D" id="3.30.565.10">
    <property type="entry name" value="Histidine kinase-like ATPase, C-terminal domain"/>
    <property type="match status" value="1"/>
</dbReference>
<dbReference type="InterPro" id="IPR005467">
    <property type="entry name" value="His_kinase_dom"/>
</dbReference>
<protein>
    <recommendedName>
        <fullName evidence="3">histidine kinase</fullName>
        <ecNumber evidence="3">2.7.13.3</ecNumber>
    </recommendedName>
</protein>
<keyword evidence="10" id="KW-0812">Transmembrane</keyword>
<evidence type="ECO:0000256" key="3">
    <source>
        <dbReference type="ARBA" id="ARBA00012438"/>
    </source>
</evidence>
<dbReference type="SUPFAM" id="SSF55874">
    <property type="entry name" value="ATPase domain of HSP90 chaperone/DNA topoisomerase II/histidine kinase"/>
    <property type="match status" value="1"/>
</dbReference>
<dbReference type="GO" id="GO:0000155">
    <property type="term" value="F:phosphorelay sensor kinase activity"/>
    <property type="evidence" value="ECO:0007669"/>
    <property type="project" value="InterPro"/>
</dbReference>
<gene>
    <name evidence="13" type="ORF">S01H4_38379</name>
</gene>
<dbReference type="GO" id="GO:0005524">
    <property type="term" value="F:ATP binding"/>
    <property type="evidence" value="ECO:0007669"/>
    <property type="project" value="UniProtKB-KW"/>
</dbReference>
<evidence type="ECO:0000256" key="5">
    <source>
        <dbReference type="ARBA" id="ARBA00022553"/>
    </source>
</evidence>
<dbReference type="PROSITE" id="PS50885">
    <property type="entry name" value="HAMP"/>
    <property type="match status" value="1"/>
</dbReference>
<sequence>EHVAQYGEAPRWNSAVLSQEFESSDASKDYDEVECDLAEHLGGRFETGEGVAFVHYHGCGSEEFYAEWAGIDVPIERHEKSGLWTSITIYGTSRLKLIFVTLGFFIIAILLLLLTTRSIQRLSQTVGSFDINDLDCELPEKGLPTEILPLVRAVNIMNKKIVQTYDQQEFFLAAAAHEVRTPMAILRTNLEDLPDGEAKERLRRDARRMSSLVEQLLQLMEIRGMDNRSDQVDLVAVAKRVVAERAPLSLKQGIEIELETAAKTHVIKGDQRLLHVALANLIDNAISFSSSG</sequence>